<comment type="caution">
    <text evidence="11">The sequence shown here is derived from an EMBL/GenBank/DDBJ whole genome shotgun (WGS) entry which is preliminary data.</text>
</comment>
<dbReference type="InterPro" id="IPR011249">
    <property type="entry name" value="Metalloenz_LuxS/M16"/>
</dbReference>
<name>A0A2M8S2T1_9PAST</name>
<keyword evidence="3" id="KW-0645">Protease</keyword>
<feature type="domain" description="Peptidase M16 C-terminal" evidence="10">
    <location>
        <begin position="667"/>
        <end position="839"/>
    </location>
</feature>
<evidence type="ECO:0000313" key="12">
    <source>
        <dbReference type="Proteomes" id="UP000229329"/>
    </source>
</evidence>
<dbReference type="GO" id="GO:0046872">
    <property type="term" value="F:metal ion binding"/>
    <property type="evidence" value="ECO:0007669"/>
    <property type="project" value="UniProtKB-KW"/>
</dbReference>
<feature type="domain" description="Peptidase M16 C-terminal" evidence="10">
    <location>
        <begin position="191"/>
        <end position="370"/>
    </location>
</feature>
<dbReference type="PANTHER" id="PTHR43690:SF17">
    <property type="entry name" value="PROTEIN YHJJ"/>
    <property type="match status" value="1"/>
</dbReference>
<keyword evidence="4" id="KW-0479">Metal-binding</keyword>
<reference evidence="11 12" key="1">
    <citation type="submission" date="2017-11" db="EMBL/GenBank/DDBJ databases">
        <title>Reclassification of Bisgaard taxon 7 as Conservatibacter flavescens gen. nov., sp. nov.</title>
        <authorList>
            <person name="Christensen H."/>
        </authorList>
    </citation>
    <scope>NUCLEOTIDE SEQUENCE [LARGE SCALE GENOMIC DNA]</scope>
    <source>
        <strain evidence="11 12">7_4</strain>
    </source>
</reference>
<keyword evidence="7" id="KW-0482">Metalloprotease</keyword>
<evidence type="ECO:0000256" key="2">
    <source>
        <dbReference type="ARBA" id="ARBA00007261"/>
    </source>
</evidence>
<sequence length="908" mass="104397">MFLFFFILFSTTSYGEISAPVQGELANGLRYTILPLHNEPNRLEVRIRVNAGAVDEKDHQAGVAHMLEHLTFKATEKYPQGIMTYLHEHHWVRGRNYNAVTTSDNTTYMFTPPQGAGLAQTLDVLSQMLLHATLKQSDLDQERQIILEEWRGNQGVAATMNEQRTASVRANSRYTRSPVIGTQHSINTMPATELQDFYHIWYVPNNMHILIVGDITIEQATQQIQHYFGPAKQKTLPNRDYLDPTLTNTLRINKVQDTRSGVSQVAYIWRFNEAGSRNNSEQARRERLINRLTLAMLTQRLRNEQQSLPDGINSLVVRKTELGNHTGILGIFSSVDSQSHAQGLQQIFQEIERLKRYPFTQAELDKQKQPLFAQIEKAKQHQNDRDFSGWMQAMVSTVLMDKPYLTQSELANLTEPLLKSITLEETQQRLNQWFSAEDRIVQYQPPRDTQITSITQSAVKNWQIFAQNQPLNPPTAEVTLAPVTFEPITEVGDIIHEQHYPEQNVTHWQLSNGDKVVWLHLPLSNDRTYFEAQSSAGYKAQGLSNWLSQLATQTINQTAPLSWETAQLNGWKKDKKVNLSIKQSATQLRIEGNTTNDHVADLLRLYYATIRETQVKDDLEQLKQSLTRQLNLRRENNLEYTRMQTLEQFRYGAQSQDNLPTQNELENLTEQDLNETWQKMTSAPTTYFIANNLNSKEMKSLVKQYLATIPRQQAFSSQGILPLAGKGVQTFAFHPEPKDDVKIWIFTPHLWQGKDAVLVSLLSHIANQKLKLALRDEKQGIYSLRFSSTLNPETHRIESELSFTANPATREILVKEAMQVLAHLADHITEQDIEQAKNAFIRQEKERIKSPETWFRRLILSEQQYQDPRYLGEMQHLADHITLDAIKSTAEKLYSDNVKVFVTTQKTK</sequence>
<accession>A0A2M8S2T1</accession>
<dbReference type="InterPro" id="IPR011765">
    <property type="entry name" value="Pept_M16_N"/>
</dbReference>
<dbReference type="InterPro" id="IPR050626">
    <property type="entry name" value="Peptidase_M16"/>
</dbReference>
<gene>
    <name evidence="11" type="ORF">CVP05_06385</name>
</gene>
<dbReference type="InterPro" id="IPR001431">
    <property type="entry name" value="Pept_M16_Zn_BS"/>
</dbReference>
<evidence type="ECO:0000256" key="3">
    <source>
        <dbReference type="ARBA" id="ARBA00022670"/>
    </source>
</evidence>
<dbReference type="OrthoDB" id="9811314at2"/>
<evidence type="ECO:0000256" key="1">
    <source>
        <dbReference type="ARBA" id="ARBA00001947"/>
    </source>
</evidence>
<feature type="domain" description="Peptidase M16 N-terminal" evidence="9">
    <location>
        <begin position="44"/>
        <end position="152"/>
    </location>
</feature>
<dbReference type="Pfam" id="PF00675">
    <property type="entry name" value="Peptidase_M16"/>
    <property type="match status" value="1"/>
</dbReference>
<dbReference type="EMBL" id="PHHA01000014">
    <property type="protein sequence ID" value="PJG85417.1"/>
    <property type="molecule type" value="Genomic_DNA"/>
</dbReference>
<evidence type="ECO:0000256" key="7">
    <source>
        <dbReference type="ARBA" id="ARBA00023049"/>
    </source>
</evidence>
<dbReference type="SUPFAM" id="SSF63411">
    <property type="entry name" value="LuxS/MPP-like metallohydrolase"/>
    <property type="match status" value="4"/>
</dbReference>
<dbReference type="GO" id="GO:0004222">
    <property type="term" value="F:metalloendopeptidase activity"/>
    <property type="evidence" value="ECO:0007669"/>
    <property type="project" value="InterPro"/>
</dbReference>
<evidence type="ECO:0000256" key="5">
    <source>
        <dbReference type="ARBA" id="ARBA00022801"/>
    </source>
</evidence>
<evidence type="ECO:0000259" key="9">
    <source>
        <dbReference type="Pfam" id="PF00675"/>
    </source>
</evidence>
<dbReference type="PANTHER" id="PTHR43690">
    <property type="entry name" value="NARDILYSIN"/>
    <property type="match status" value="1"/>
</dbReference>
<keyword evidence="5" id="KW-0378">Hydrolase</keyword>
<comment type="cofactor">
    <cofactor evidence="1">
        <name>Zn(2+)</name>
        <dbReference type="ChEBI" id="CHEBI:29105"/>
    </cofactor>
</comment>
<dbReference type="Pfam" id="PF05193">
    <property type="entry name" value="Peptidase_M16_C"/>
    <property type="match status" value="2"/>
</dbReference>
<dbReference type="AlphaFoldDB" id="A0A2M8S2T1"/>
<comment type="similarity">
    <text evidence="2 8">Belongs to the peptidase M16 family.</text>
</comment>
<organism evidence="11 12">
    <name type="scientific">Conservatibacter flavescens</name>
    <dbReference type="NCBI Taxonomy" id="28161"/>
    <lineage>
        <taxon>Bacteria</taxon>
        <taxon>Pseudomonadati</taxon>
        <taxon>Pseudomonadota</taxon>
        <taxon>Gammaproteobacteria</taxon>
        <taxon>Pasteurellales</taxon>
        <taxon>Pasteurellaceae</taxon>
        <taxon>Conservatibacter</taxon>
    </lineage>
</organism>
<dbReference type="Gene3D" id="3.30.830.10">
    <property type="entry name" value="Metalloenzyme, LuxS/M16 peptidase-like"/>
    <property type="match status" value="4"/>
</dbReference>
<evidence type="ECO:0000259" key="10">
    <source>
        <dbReference type="Pfam" id="PF05193"/>
    </source>
</evidence>
<evidence type="ECO:0000256" key="4">
    <source>
        <dbReference type="ARBA" id="ARBA00022723"/>
    </source>
</evidence>
<evidence type="ECO:0000313" key="11">
    <source>
        <dbReference type="EMBL" id="PJG85417.1"/>
    </source>
</evidence>
<proteinExistence type="inferred from homology"/>
<evidence type="ECO:0000256" key="8">
    <source>
        <dbReference type="RuleBase" id="RU004447"/>
    </source>
</evidence>
<evidence type="ECO:0000256" key="6">
    <source>
        <dbReference type="ARBA" id="ARBA00022833"/>
    </source>
</evidence>
<dbReference type="GO" id="GO:0006508">
    <property type="term" value="P:proteolysis"/>
    <property type="evidence" value="ECO:0007669"/>
    <property type="project" value="UniProtKB-KW"/>
</dbReference>
<protein>
    <submittedName>
        <fullName evidence="11">Peptidase M16</fullName>
    </submittedName>
</protein>
<dbReference type="Proteomes" id="UP000229329">
    <property type="component" value="Unassembled WGS sequence"/>
</dbReference>
<keyword evidence="6" id="KW-0862">Zinc</keyword>
<dbReference type="PROSITE" id="PS00143">
    <property type="entry name" value="INSULINASE"/>
    <property type="match status" value="1"/>
</dbReference>
<dbReference type="InterPro" id="IPR007863">
    <property type="entry name" value="Peptidase_M16_C"/>
</dbReference>
<keyword evidence="12" id="KW-1185">Reference proteome</keyword>